<dbReference type="EMBL" id="JAIGNO010000006">
    <property type="protein sequence ID" value="MBX7482956.1"/>
    <property type="molecule type" value="Genomic_DNA"/>
</dbReference>
<dbReference type="Proteomes" id="UP000755104">
    <property type="component" value="Unassembled WGS sequence"/>
</dbReference>
<proteinExistence type="predicted"/>
<keyword evidence="2" id="KW-1185">Reference proteome</keyword>
<name>A0ABS7J9H1_9SPHN</name>
<evidence type="ECO:0000313" key="1">
    <source>
        <dbReference type="EMBL" id="MBX7482956.1"/>
    </source>
</evidence>
<evidence type="ECO:0000313" key="2">
    <source>
        <dbReference type="Proteomes" id="UP000755104"/>
    </source>
</evidence>
<comment type="caution">
    <text evidence="1">The sequence shown here is derived from an EMBL/GenBank/DDBJ whole genome shotgun (WGS) entry which is preliminary data.</text>
</comment>
<gene>
    <name evidence="1" type="ORF">K3174_10460</name>
</gene>
<protein>
    <submittedName>
        <fullName evidence="1">Uncharacterized protein</fullName>
    </submittedName>
</protein>
<dbReference type="RefSeq" id="WP_221558219.1">
    <property type="nucleotide sequence ID" value="NZ_JAIGNO010000006.1"/>
</dbReference>
<sequence length="76" mass="8428">MTGPEMVRANFPIAASLFFRGSCFRQRPPHLSNSYQSRSTVLKAGSFGLPFFLFRLLARAQAIADDGLREVEGSFS</sequence>
<accession>A0ABS7J9H1</accession>
<organism evidence="1 2">
    <name type="scientific">Qipengyuania qiaonensis</name>
    <dbReference type="NCBI Taxonomy" id="2867240"/>
    <lineage>
        <taxon>Bacteria</taxon>
        <taxon>Pseudomonadati</taxon>
        <taxon>Pseudomonadota</taxon>
        <taxon>Alphaproteobacteria</taxon>
        <taxon>Sphingomonadales</taxon>
        <taxon>Erythrobacteraceae</taxon>
        <taxon>Qipengyuania</taxon>
    </lineage>
</organism>
<reference evidence="1 2" key="1">
    <citation type="submission" date="2021-08" db="EMBL/GenBank/DDBJ databases">
        <title>Comparative Genomics Analysis of the Genus Qipengyuania Reveals Extensive Genetic Diversity and Metabolic Versatility, Including the Description of Fifteen Novel Species.</title>
        <authorList>
            <person name="Liu Y."/>
        </authorList>
    </citation>
    <scope>NUCLEOTIDE SEQUENCE [LARGE SCALE GENOMIC DNA]</scope>
    <source>
        <strain evidence="1 2">6D47A</strain>
    </source>
</reference>